<protein>
    <submittedName>
        <fullName evidence="2">Uncharacterized protein</fullName>
    </submittedName>
</protein>
<feature type="compositionally biased region" description="Low complexity" evidence="1">
    <location>
        <begin position="207"/>
        <end position="221"/>
    </location>
</feature>
<feature type="compositionally biased region" description="Basic residues" evidence="1">
    <location>
        <begin position="322"/>
        <end position="333"/>
    </location>
</feature>
<dbReference type="Proteomes" id="UP000008068">
    <property type="component" value="Unassembled WGS sequence"/>
</dbReference>
<feature type="compositionally biased region" description="Basic and acidic residues" evidence="1">
    <location>
        <begin position="222"/>
        <end position="233"/>
    </location>
</feature>
<evidence type="ECO:0000313" key="3">
    <source>
        <dbReference type="Proteomes" id="UP000008068"/>
    </source>
</evidence>
<feature type="compositionally biased region" description="Basic and acidic residues" evidence="1">
    <location>
        <begin position="20"/>
        <end position="38"/>
    </location>
</feature>
<feature type="compositionally biased region" description="Low complexity" evidence="1">
    <location>
        <begin position="1"/>
        <end position="12"/>
    </location>
</feature>
<feature type="compositionally biased region" description="Low complexity" evidence="1">
    <location>
        <begin position="289"/>
        <end position="300"/>
    </location>
</feature>
<accession>G0P0A0</accession>
<feature type="region of interest" description="Disordered" evidence="1">
    <location>
        <begin position="278"/>
        <end position="340"/>
    </location>
</feature>
<dbReference type="AlphaFoldDB" id="G0P0A0"/>
<evidence type="ECO:0000313" key="2">
    <source>
        <dbReference type="EMBL" id="EGT41658.1"/>
    </source>
</evidence>
<organism evidence="3">
    <name type="scientific">Caenorhabditis brenneri</name>
    <name type="common">Nematode worm</name>
    <dbReference type="NCBI Taxonomy" id="135651"/>
    <lineage>
        <taxon>Eukaryota</taxon>
        <taxon>Metazoa</taxon>
        <taxon>Ecdysozoa</taxon>
        <taxon>Nematoda</taxon>
        <taxon>Chromadorea</taxon>
        <taxon>Rhabditida</taxon>
        <taxon>Rhabditina</taxon>
        <taxon>Rhabditomorpha</taxon>
        <taxon>Rhabditoidea</taxon>
        <taxon>Rhabditidae</taxon>
        <taxon>Peloderinae</taxon>
        <taxon>Caenorhabditis</taxon>
    </lineage>
</organism>
<dbReference type="InParanoid" id="G0P0A0"/>
<proteinExistence type="predicted"/>
<evidence type="ECO:0000256" key="1">
    <source>
        <dbReference type="SAM" id="MobiDB-lite"/>
    </source>
</evidence>
<dbReference type="HOGENOM" id="CLU_816908_0_0_1"/>
<dbReference type="EMBL" id="GL379997">
    <property type="protein sequence ID" value="EGT41658.1"/>
    <property type="molecule type" value="Genomic_DNA"/>
</dbReference>
<feature type="region of interest" description="Disordered" evidence="1">
    <location>
        <begin position="175"/>
        <end position="233"/>
    </location>
</feature>
<reference evidence="3" key="1">
    <citation type="submission" date="2011-07" db="EMBL/GenBank/DDBJ databases">
        <authorList>
            <consortium name="Caenorhabditis brenneri Sequencing and Analysis Consortium"/>
            <person name="Wilson R.K."/>
        </authorList>
    </citation>
    <scope>NUCLEOTIDE SEQUENCE [LARGE SCALE GENOMIC DNA]</scope>
    <source>
        <strain evidence="3">PB2801</strain>
    </source>
</reference>
<gene>
    <name evidence="2" type="ORF">CAEBREN_04904</name>
</gene>
<feature type="compositionally biased region" description="Polar residues" evidence="1">
    <location>
        <begin position="40"/>
        <end position="51"/>
    </location>
</feature>
<sequence>MSQSESVQSSESTEATDTINKTKEKRSQSVEEEKEEPKQLQPNCSRQTSDIQDVIASLHDVTVQMEEQKMEYLDTTAAHKTEIQEFINKLKADATSPPTTALFRECVYAATDRHKYHEEIQSSLFAKIDDATERITSSISRLQLQFEEVDAAHLQYEKMLQAREEEYKAEIQKKTAEKEEKFQRAEARRRSDAESRAKNQKKKEEAALQLQKKQQAVQAQANKERKAANREAYKEAKAAKEMMERFKFNSRINYSSAITRAAMDNNIIMEPPSTAASIASSSTKKRVGSPISITMSTSTSEGQPKRRPLSERTQFVMTIPKKLPHATAAKKAKKNTENIQ</sequence>
<name>G0P0A0_CAEBE</name>
<feature type="compositionally biased region" description="Basic and acidic residues" evidence="1">
    <location>
        <begin position="175"/>
        <end position="206"/>
    </location>
</feature>
<keyword evidence="3" id="KW-1185">Reference proteome</keyword>
<feature type="region of interest" description="Disordered" evidence="1">
    <location>
        <begin position="1"/>
        <end position="51"/>
    </location>
</feature>